<dbReference type="EMBL" id="LR796152">
    <property type="protein sequence ID" value="CAB4121823.1"/>
    <property type="molecule type" value="Genomic_DNA"/>
</dbReference>
<evidence type="ECO:0000313" key="3">
    <source>
        <dbReference type="EMBL" id="CAB4123837.1"/>
    </source>
</evidence>
<organism evidence="2">
    <name type="scientific">uncultured Caudovirales phage</name>
    <dbReference type="NCBI Taxonomy" id="2100421"/>
    <lineage>
        <taxon>Viruses</taxon>
        <taxon>Duplodnaviria</taxon>
        <taxon>Heunggongvirae</taxon>
        <taxon>Uroviricota</taxon>
        <taxon>Caudoviricetes</taxon>
        <taxon>Peduoviridae</taxon>
        <taxon>Maltschvirus</taxon>
        <taxon>Maltschvirus maltsch</taxon>
    </lineage>
</organism>
<evidence type="ECO:0000259" key="1">
    <source>
        <dbReference type="Pfam" id="PF21781"/>
    </source>
</evidence>
<reference evidence="2" key="1">
    <citation type="submission" date="2020-04" db="EMBL/GenBank/DDBJ databases">
        <authorList>
            <person name="Chiriac C."/>
            <person name="Salcher M."/>
            <person name="Ghai R."/>
            <person name="Kavagutti S V."/>
        </authorList>
    </citation>
    <scope>NUCLEOTIDE SEQUENCE</scope>
</reference>
<evidence type="ECO:0000313" key="4">
    <source>
        <dbReference type="EMBL" id="CAB5219274.1"/>
    </source>
</evidence>
<accession>A0A6J5KKL0</accession>
<feature type="domain" description="DUF6876" evidence="1">
    <location>
        <begin position="6"/>
        <end position="119"/>
    </location>
</feature>
<dbReference type="EMBL" id="LR798268">
    <property type="protein sequence ID" value="CAB5219274.1"/>
    <property type="molecule type" value="Genomic_DNA"/>
</dbReference>
<evidence type="ECO:0000313" key="2">
    <source>
        <dbReference type="EMBL" id="CAB4121823.1"/>
    </source>
</evidence>
<proteinExistence type="predicted"/>
<name>A0A6J5KKL0_9CAUD</name>
<dbReference type="InterPro" id="IPR049241">
    <property type="entry name" value="DUF6876"/>
</dbReference>
<protein>
    <recommendedName>
        <fullName evidence="1">DUF6876 domain-containing protein</fullName>
    </recommendedName>
</protein>
<dbReference type="EMBL" id="LR796176">
    <property type="protein sequence ID" value="CAB4123837.1"/>
    <property type="molecule type" value="Genomic_DNA"/>
</dbReference>
<gene>
    <name evidence="4" type="ORF">UFOVP220_56</name>
    <name evidence="2" type="ORF">UFOVP26_32</name>
    <name evidence="3" type="ORF">UFOVP44_65</name>
</gene>
<dbReference type="Pfam" id="PF21781">
    <property type="entry name" value="DUF6876"/>
    <property type="match status" value="1"/>
</dbReference>
<sequence>MDALELKGTLSQYTGTEQWYRHFFNKNFLYTDGVKHFAENAGNGAYWFLDIMATEFTKLQAENPFMSVHLNVQGSEAVLELTDGNDGILAGKRIEFTDCPEGNWNFYLIDNVMLLPSEY</sequence>